<proteinExistence type="inferred from homology"/>
<feature type="domain" description="Glycosyl transferase family 25" evidence="6">
    <location>
        <begin position="156"/>
        <end position="322"/>
    </location>
</feature>
<protein>
    <submittedName>
        <fullName evidence="7">Glycosyltransferase family 25-domain-containing protein</fullName>
    </submittedName>
</protein>
<sequence length="392" mass="43211">MAYRGVLHQGKAGPYSTKGRPATSPARYIVLGLLFVVALWLWFNSGSSAAPAVSNSRAHRPGREHLRQTQLQQAESQPPLAQVQVQQAPPPKPQAIQPPAAVKEAPALATSPPKPQAIQPPVVAKAAPAAPVGKGITAPASTSTSASVRDRKMGFDEIFVINLKRRTDRRAKIALQADFLGIEVKFMEAATPDTVGFIPPYKQRSPTMSGNRLACWRSHMNIYLEMVERKLDRALIMEDDVDMDLSLPRDLPLALAKLPENEWDTFFVGHCSLTEKSHTVVDSQLGLYETSAPYCAHGYAVSRRGARRLLFHMSNAATAIDFHLIGLIKANLVKSYSFDPPRIVQPRESDNPSDIPESTDLPPNQHLKHSTLQAVRRFVHETKPRESYFVGV</sequence>
<dbReference type="STRING" id="215637.A0A4V1J4I9"/>
<evidence type="ECO:0000259" key="6">
    <source>
        <dbReference type="Pfam" id="PF01755"/>
    </source>
</evidence>
<dbReference type="OrthoDB" id="686384at2759"/>
<accession>A0A4V1J4I9</accession>
<feature type="region of interest" description="Disordered" evidence="4">
    <location>
        <begin position="343"/>
        <end position="366"/>
    </location>
</feature>
<keyword evidence="5" id="KW-0812">Transmembrane</keyword>
<gene>
    <name evidence="7" type="ORF">BJ085DRAFT_31730</name>
</gene>
<feature type="region of interest" description="Disordered" evidence="4">
    <location>
        <begin position="51"/>
        <end position="118"/>
    </location>
</feature>
<dbReference type="GO" id="GO:0016740">
    <property type="term" value="F:transferase activity"/>
    <property type="evidence" value="ECO:0007669"/>
    <property type="project" value="UniProtKB-KW"/>
</dbReference>
<dbReference type="Proteomes" id="UP000268162">
    <property type="component" value="Unassembled WGS sequence"/>
</dbReference>
<dbReference type="EMBL" id="ML002805">
    <property type="protein sequence ID" value="RKP35719.1"/>
    <property type="molecule type" value="Genomic_DNA"/>
</dbReference>
<evidence type="ECO:0000256" key="1">
    <source>
        <dbReference type="ARBA" id="ARBA00006721"/>
    </source>
</evidence>
<evidence type="ECO:0000313" key="8">
    <source>
        <dbReference type="Proteomes" id="UP000268162"/>
    </source>
</evidence>
<evidence type="ECO:0000256" key="4">
    <source>
        <dbReference type="SAM" id="MobiDB-lite"/>
    </source>
</evidence>
<keyword evidence="5" id="KW-1133">Transmembrane helix</keyword>
<dbReference type="CDD" id="cd06532">
    <property type="entry name" value="Glyco_transf_25"/>
    <property type="match status" value="1"/>
</dbReference>
<dbReference type="PANTHER" id="PTHR10730:SF53">
    <property type="entry name" value="GLYCOSYLTRANSFERASE 25 FAMILY MEMBER"/>
    <property type="match status" value="1"/>
</dbReference>
<comment type="similarity">
    <text evidence="1">Belongs to the glycosyltransferase 25 family.</text>
</comment>
<reference evidence="8" key="1">
    <citation type="journal article" date="2018" name="Nat. Microbiol.">
        <title>Leveraging single-cell genomics to expand the fungal tree of life.</title>
        <authorList>
            <person name="Ahrendt S.R."/>
            <person name="Quandt C.A."/>
            <person name="Ciobanu D."/>
            <person name="Clum A."/>
            <person name="Salamov A."/>
            <person name="Andreopoulos B."/>
            <person name="Cheng J.F."/>
            <person name="Woyke T."/>
            <person name="Pelin A."/>
            <person name="Henrissat B."/>
            <person name="Reynolds N.K."/>
            <person name="Benny G.L."/>
            <person name="Smith M.E."/>
            <person name="James T.Y."/>
            <person name="Grigoriev I.V."/>
        </authorList>
    </citation>
    <scope>NUCLEOTIDE SEQUENCE [LARGE SCALE GENOMIC DNA]</scope>
    <source>
        <strain evidence="8">RSA 468</strain>
    </source>
</reference>
<organism evidence="7 8">
    <name type="scientific">Dimargaris cristalligena</name>
    <dbReference type="NCBI Taxonomy" id="215637"/>
    <lineage>
        <taxon>Eukaryota</taxon>
        <taxon>Fungi</taxon>
        <taxon>Fungi incertae sedis</taxon>
        <taxon>Zoopagomycota</taxon>
        <taxon>Kickxellomycotina</taxon>
        <taxon>Dimargaritomycetes</taxon>
        <taxon>Dimargaritales</taxon>
        <taxon>Dimargaritaceae</taxon>
        <taxon>Dimargaris</taxon>
    </lineage>
</organism>
<evidence type="ECO:0000256" key="2">
    <source>
        <dbReference type="ARBA" id="ARBA00022676"/>
    </source>
</evidence>
<keyword evidence="2" id="KW-0328">Glycosyltransferase</keyword>
<evidence type="ECO:0000256" key="3">
    <source>
        <dbReference type="ARBA" id="ARBA00022679"/>
    </source>
</evidence>
<feature type="compositionally biased region" description="Low complexity" evidence="4">
    <location>
        <begin position="77"/>
        <end position="87"/>
    </location>
</feature>
<evidence type="ECO:0000313" key="7">
    <source>
        <dbReference type="EMBL" id="RKP35719.1"/>
    </source>
</evidence>
<dbReference type="InterPro" id="IPR050757">
    <property type="entry name" value="Collagen_mod_GT25"/>
</dbReference>
<name>A0A4V1J4I9_9FUNG</name>
<dbReference type="InterPro" id="IPR002654">
    <property type="entry name" value="Glyco_trans_25"/>
</dbReference>
<keyword evidence="3 7" id="KW-0808">Transferase</keyword>
<evidence type="ECO:0000256" key="5">
    <source>
        <dbReference type="SAM" id="Phobius"/>
    </source>
</evidence>
<dbReference type="PANTHER" id="PTHR10730">
    <property type="entry name" value="PROCOLLAGEN-LYSINE,2-OXOGLUTARATE 5-DIOXYGENASE/GLYCOSYLTRANSFERASE 25 FAMILY MEMBER"/>
    <property type="match status" value="1"/>
</dbReference>
<keyword evidence="5" id="KW-0472">Membrane</keyword>
<dbReference type="Pfam" id="PF01755">
    <property type="entry name" value="Glyco_transf_25"/>
    <property type="match status" value="1"/>
</dbReference>
<keyword evidence="8" id="KW-1185">Reference proteome</keyword>
<dbReference type="AlphaFoldDB" id="A0A4V1J4I9"/>
<feature type="transmembrane region" description="Helical" evidence="5">
    <location>
        <begin position="26"/>
        <end position="43"/>
    </location>
</feature>
<feature type="region of interest" description="Disordered" evidence="4">
    <location>
        <begin position="1"/>
        <end position="21"/>
    </location>
</feature>